<dbReference type="InterPro" id="IPR006674">
    <property type="entry name" value="HD_domain"/>
</dbReference>
<dbReference type="HOGENOM" id="CLU_039453_2_1_1"/>
<evidence type="ECO:0000256" key="9">
    <source>
        <dbReference type="ARBA" id="ARBA00022801"/>
    </source>
</evidence>
<comment type="similarity">
    <text evidence="5">Belongs to the HDDC2 family.</text>
</comment>
<dbReference type="AlphaFoldDB" id="M1V483"/>
<reference evidence="11 12" key="1">
    <citation type="journal article" date="2004" name="Nature">
        <title>Genome sequence of the ultrasmall unicellular red alga Cyanidioschyzon merolae 10D.</title>
        <authorList>
            <person name="Matsuzaki M."/>
            <person name="Misumi O."/>
            <person name="Shin-i T."/>
            <person name="Maruyama S."/>
            <person name="Takahara M."/>
            <person name="Miyagishima S."/>
            <person name="Mori T."/>
            <person name="Nishida K."/>
            <person name="Yagisawa F."/>
            <person name="Nishida K."/>
            <person name="Yoshida Y."/>
            <person name="Nishimura Y."/>
            <person name="Nakao S."/>
            <person name="Kobayashi T."/>
            <person name="Momoyama Y."/>
            <person name="Higashiyama T."/>
            <person name="Minoda A."/>
            <person name="Sano M."/>
            <person name="Nomoto H."/>
            <person name="Oishi K."/>
            <person name="Hayashi H."/>
            <person name="Ohta F."/>
            <person name="Nishizaka S."/>
            <person name="Haga S."/>
            <person name="Miura S."/>
            <person name="Morishita T."/>
            <person name="Kabeya Y."/>
            <person name="Terasawa K."/>
            <person name="Suzuki Y."/>
            <person name="Ishii Y."/>
            <person name="Asakawa S."/>
            <person name="Takano H."/>
            <person name="Ohta N."/>
            <person name="Kuroiwa H."/>
            <person name="Tanaka K."/>
            <person name="Shimizu N."/>
            <person name="Sugano S."/>
            <person name="Sato N."/>
            <person name="Nozaki H."/>
            <person name="Ogasawara N."/>
            <person name="Kohara Y."/>
            <person name="Kuroiwa T."/>
        </authorList>
    </citation>
    <scope>NUCLEOTIDE SEQUENCE [LARGE SCALE GENOMIC DNA]</scope>
    <source>
        <strain evidence="11 12">10D</strain>
    </source>
</reference>
<dbReference type="InterPro" id="IPR003607">
    <property type="entry name" value="HD/PDEase_dom"/>
</dbReference>
<dbReference type="Proteomes" id="UP000007014">
    <property type="component" value="Chromosome 4"/>
</dbReference>
<feature type="domain" description="HD/PDEase" evidence="10">
    <location>
        <begin position="31"/>
        <end position="145"/>
    </location>
</feature>
<evidence type="ECO:0000256" key="6">
    <source>
        <dbReference type="ARBA" id="ARBA00011738"/>
    </source>
</evidence>
<gene>
    <name evidence="11" type="ORF">CYME_CMD112C</name>
</gene>
<comment type="subunit">
    <text evidence="6">Homodimer.</text>
</comment>
<evidence type="ECO:0000256" key="8">
    <source>
        <dbReference type="ARBA" id="ARBA00022723"/>
    </source>
</evidence>
<evidence type="ECO:0000313" key="12">
    <source>
        <dbReference type="Proteomes" id="UP000007014"/>
    </source>
</evidence>
<dbReference type="EC" id="3.1.3.89" evidence="7"/>
<comment type="cofactor">
    <cofactor evidence="2">
        <name>Mn(2+)</name>
        <dbReference type="ChEBI" id="CHEBI:29035"/>
    </cofactor>
</comment>
<dbReference type="OrthoDB" id="10254258at2759"/>
<dbReference type="GeneID" id="16992663"/>
<keyword evidence="8" id="KW-0479">Metal-binding</keyword>
<dbReference type="FunFam" id="1.10.3210.10:FF:000035">
    <property type="entry name" value="HD family hydrolase"/>
    <property type="match status" value="1"/>
</dbReference>
<evidence type="ECO:0000256" key="7">
    <source>
        <dbReference type="ARBA" id="ARBA00012964"/>
    </source>
</evidence>
<dbReference type="GO" id="GO:0046872">
    <property type="term" value="F:metal ion binding"/>
    <property type="evidence" value="ECO:0007669"/>
    <property type="project" value="UniProtKB-KW"/>
</dbReference>
<dbReference type="PANTHER" id="PTHR11845">
    <property type="entry name" value="5'-DEOXYNUCLEOTIDASE HDDC2"/>
    <property type="match status" value="1"/>
</dbReference>
<name>M1V483_CYAM1</name>
<protein>
    <recommendedName>
        <fullName evidence="7">5'-deoxynucleotidase</fullName>
        <ecNumber evidence="7">3.1.3.89</ecNumber>
    </recommendedName>
</protein>
<comment type="cofactor">
    <cofactor evidence="3">
        <name>Co(2+)</name>
        <dbReference type="ChEBI" id="CHEBI:48828"/>
    </cofactor>
</comment>
<evidence type="ECO:0000256" key="4">
    <source>
        <dbReference type="ARBA" id="ARBA00004074"/>
    </source>
</evidence>
<dbReference type="GO" id="GO:0005737">
    <property type="term" value="C:cytoplasm"/>
    <property type="evidence" value="ECO:0007669"/>
    <property type="project" value="TreeGrafter"/>
</dbReference>
<dbReference type="PANTHER" id="PTHR11845:SF13">
    <property type="entry name" value="5'-DEOXYNUCLEOTIDASE HDDC2"/>
    <property type="match status" value="1"/>
</dbReference>
<keyword evidence="9" id="KW-0378">Hydrolase</keyword>
<dbReference type="Gene3D" id="1.10.3210.10">
    <property type="entry name" value="Hypothetical protein af1432"/>
    <property type="match status" value="1"/>
</dbReference>
<organism evidence="11 12">
    <name type="scientific">Cyanidioschyzon merolae (strain NIES-3377 / 10D)</name>
    <name type="common">Unicellular red alga</name>
    <dbReference type="NCBI Taxonomy" id="280699"/>
    <lineage>
        <taxon>Eukaryota</taxon>
        <taxon>Rhodophyta</taxon>
        <taxon>Bangiophyceae</taxon>
        <taxon>Cyanidiales</taxon>
        <taxon>Cyanidiaceae</taxon>
        <taxon>Cyanidioschyzon</taxon>
    </lineage>
</organism>
<comment type="catalytic activity">
    <reaction evidence="1">
        <text>a 2'-deoxyribonucleoside 5'-phosphate + H2O = a 2'-deoxyribonucleoside + phosphate</text>
        <dbReference type="Rhea" id="RHEA:36167"/>
        <dbReference type="ChEBI" id="CHEBI:15377"/>
        <dbReference type="ChEBI" id="CHEBI:18274"/>
        <dbReference type="ChEBI" id="CHEBI:43474"/>
        <dbReference type="ChEBI" id="CHEBI:65317"/>
        <dbReference type="EC" id="3.1.3.89"/>
    </reaction>
</comment>
<dbReference type="EMBL" id="AP006486">
    <property type="protein sequence ID" value="BAM79185.1"/>
    <property type="molecule type" value="Genomic_DNA"/>
</dbReference>
<dbReference type="InterPro" id="IPR039356">
    <property type="entry name" value="YfbR/HDDC2"/>
</dbReference>
<proteinExistence type="inferred from homology"/>
<evidence type="ECO:0000256" key="3">
    <source>
        <dbReference type="ARBA" id="ARBA00001941"/>
    </source>
</evidence>
<evidence type="ECO:0000256" key="1">
    <source>
        <dbReference type="ARBA" id="ARBA00001638"/>
    </source>
</evidence>
<dbReference type="RefSeq" id="XP_005535471.1">
    <property type="nucleotide sequence ID" value="XM_005535414.1"/>
</dbReference>
<dbReference type="Gramene" id="CMD112CT">
    <property type="protein sequence ID" value="CMD112CT"/>
    <property type="gene ID" value="CMD112C"/>
</dbReference>
<sequence>MRPSQVVQFFELVARLKALQRTGWVRSGVCVPETVASHSYGVAMLALLLGDGDAQVLKLALVHDLAESLVGDITPKCGISPREKAVLEDEAFRKIRDDVLSGSEAGCELYALFREYEEANTPAAVFVHQLDKLDMVLQALTYENTQENMELTEFFEACNGIQHEKLREICSFLLQQRQRH</sequence>
<dbReference type="SUPFAM" id="SSF109604">
    <property type="entry name" value="HD-domain/PDEase-like"/>
    <property type="match status" value="1"/>
</dbReference>
<dbReference type="GO" id="GO:0002953">
    <property type="term" value="F:5'-deoxynucleotidase activity"/>
    <property type="evidence" value="ECO:0007669"/>
    <property type="project" value="UniProtKB-EC"/>
</dbReference>
<evidence type="ECO:0000313" key="11">
    <source>
        <dbReference type="EMBL" id="BAM79185.1"/>
    </source>
</evidence>
<dbReference type="KEGG" id="cme:CYME_CMD112C"/>
<reference evidence="11 12" key="2">
    <citation type="journal article" date="2007" name="BMC Biol.">
        <title>A 100%-complete sequence reveals unusually simple genomic features in the hot-spring red alga Cyanidioschyzon merolae.</title>
        <authorList>
            <person name="Nozaki H."/>
            <person name="Takano H."/>
            <person name="Misumi O."/>
            <person name="Terasawa K."/>
            <person name="Matsuzaki M."/>
            <person name="Maruyama S."/>
            <person name="Nishida K."/>
            <person name="Yagisawa F."/>
            <person name="Yoshida Y."/>
            <person name="Fujiwara T."/>
            <person name="Takio S."/>
            <person name="Tamura K."/>
            <person name="Chung S.J."/>
            <person name="Nakamura S."/>
            <person name="Kuroiwa H."/>
            <person name="Tanaka K."/>
            <person name="Sato N."/>
            <person name="Kuroiwa T."/>
        </authorList>
    </citation>
    <scope>NUCLEOTIDE SEQUENCE [LARGE SCALE GENOMIC DNA]</scope>
    <source>
        <strain evidence="11 12">10D</strain>
    </source>
</reference>
<dbReference type="SMART" id="SM00471">
    <property type="entry name" value="HDc"/>
    <property type="match status" value="1"/>
</dbReference>
<evidence type="ECO:0000256" key="2">
    <source>
        <dbReference type="ARBA" id="ARBA00001936"/>
    </source>
</evidence>
<keyword evidence="12" id="KW-1185">Reference proteome</keyword>
<accession>M1V483</accession>
<dbReference type="eggNOG" id="KOG3197">
    <property type="taxonomic scope" value="Eukaryota"/>
</dbReference>
<dbReference type="OMA" id="TWRLCLM"/>
<evidence type="ECO:0000259" key="10">
    <source>
        <dbReference type="SMART" id="SM00471"/>
    </source>
</evidence>
<evidence type="ECO:0000256" key="5">
    <source>
        <dbReference type="ARBA" id="ARBA00009999"/>
    </source>
</evidence>
<comment type="function">
    <text evidence="4">Catalyzes the dephosphorylation of the nucleoside 5'-monophosphates deoxyadenosine monophosphate (dAMP), deoxycytidine monophosphate (dCMP), deoxyguanosine monophosphate (dGMP) and deoxythymidine monophosphate (dTMP).</text>
</comment>
<dbReference type="Pfam" id="PF13023">
    <property type="entry name" value="HD_3"/>
    <property type="match status" value="1"/>
</dbReference>